<sequence>MIGYRLVRYVQTDANFNGEKWFADPAQDDCVTSVFKFGNHWKPGLNVASCISPYAGVLFGIPPRKHAVPDEDCSCGFYAWTDLLSAVNEHIRRQRARQHLVVIKVAASGKVIEHEYGWRTAEITPLAVAWVDDSVPAKSAHRVAEILEVPLERIDVEYELDSVEEWPCSGNITVDRRHQEIVKITTDARKVTLTFDGIDLS</sequence>
<dbReference type="AlphaFoldDB" id="A0A0F9TSP9"/>
<comment type="caution">
    <text evidence="1">The sequence shown here is derived from an EMBL/GenBank/DDBJ whole genome shotgun (WGS) entry which is preliminary data.</text>
</comment>
<gene>
    <name evidence="1" type="ORF">LCGC14_0693890</name>
</gene>
<feature type="non-terminal residue" evidence="1">
    <location>
        <position position="201"/>
    </location>
</feature>
<dbReference type="EMBL" id="LAZR01001455">
    <property type="protein sequence ID" value="KKN44393.1"/>
    <property type="molecule type" value="Genomic_DNA"/>
</dbReference>
<organism evidence="1">
    <name type="scientific">marine sediment metagenome</name>
    <dbReference type="NCBI Taxonomy" id="412755"/>
    <lineage>
        <taxon>unclassified sequences</taxon>
        <taxon>metagenomes</taxon>
        <taxon>ecological metagenomes</taxon>
    </lineage>
</organism>
<name>A0A0F9TSP9_9ZZZZ</name>
<proteinExistence type="predicted"/>
<evidence type="ECO:0000313" key="1">
    <source>
        <dbReference type="EMBL" id="KKN44393.1"/>
    </source>
</evidence>
<protein>
    <submittedName>
        <fullName evidence="1">Uncharacterized protein</fullName>
    </submittedName>
</protein>
<reference evidence="1" key="1">
    <citation type="journal article" date="2015" name="Nature">
        <title>Complex archaea that bridge the gap between prokaryotes and eukaryotes.</title>
        <authorList>
            <person name="Spang A."/>
            <person name="Saw J.H."/>
            <person name="Jorgensen S.L."/>
            <person name="Zaremba-Niedzwiedzka K."/>
            <person name="Martijn J."/>
            <person name="Lind A.E."/>
            <person name="van Eijk R."/>
            <person name="Schleper C."/>
            <person name="Guy L."/>
            <person name="Ettema T.J."/>
        </authorList>
    </citation>
    <scope>NUCLEOTIDE SEQUENCE</scope>
</reference>
<accession>A0A0F9TSP9</accession>